<gene>
    <name evidence="2" type="ORF">Q3O60_05815</name>
</gene>
<dbReference type="PANTHER" id="PTHR40590">
    <property type="entry name" value="CYTOPLASMIC PROTEIN-RELATED"/>
    <property type="match status" value="1"/>
</dbReference>
<dbReference type="InterPro" id="IPR002816">
    <property type="entry name" value="TraB/PrgY/GumN_fam"/>
</dbReference>
<dbReference type="EMBL" id="JAUZVZ010000006">
    <property type="protein sequence ID" value="MDP4535696.1"/>
    <property type="molecule type" value="Genomic_DNA"/>
</dbReference>
<dbReference type="InterPro" id="IPR047111">
    <property type="entry name" value="YbaP-like"/>
</dbReference>
<feature type="chain" id="PRO_5046156311" evidence="1">
    <location>
        <begin position="24"/>
        <end position="293"/>
    </location>
</feature>
<feature type="signal peptide" evidence="1">
    <location>
        <begin position="1"/>
        <end position="23"/>
    </location>
</feature>
<name>A0ABT9GXB0_9GAMM</name>
<evidence type="ECO:0000313" key="2">
    <source>
        <dbReference type="EMBL" id="MDP4535696.1"/>
    </source>
</evidence>
<reference evidence="2 3" key="1">
    <citation type="submission" date="2023-08" db="EMBL/GenBank/DDBJ databases">
        <authorList>
            <person name="Joshi A."/>
            <person name="Thite S."/>
        </authorList>
    </citation>
    <scope>NUCLEOTIDE SEQUENCE [LARGE SCALE GENOMIC DNA]</scope>
    <source>
        <strain evidence="2 3">AC40</strain>
    </source>
</reference>
<evidence type="ECO:0000256" key="1">
    <source>
        <dbReference type="SAM" id="SignalP"/>
    </source>
</evidence>
<sequence length="293" mass="33225">MSKIQLCKAICFSLFLFSSALYAKSAVWQVSNDQHQLFIGGTVHLLPASEFPLPAEFDKAYQQADQLVFEIDLAKMADPNIAPMVLGYAMYQDGRTLPEVISSENFQRLQQAAAELGIDINALVGFKPDFILVQMMQLKLQQLDMAGEGVDMYFFNKGANDGKSTGYLETLEQQFELLFSISDGFEDEWLEQNLDQLDDTEHFLQATLTAWRRGDRDALTELTNEMHDTEVGQRFYQRLLTDRNKDWVEQIDAMLQTSEVEFVLVGALHLAGPDNVLDLLAERGYQVRQISAE</sequence>
<accession>A0ABT9GXB0</accession>
<dbReference type="PANTHER" id="PTHR40590:SF1">
    <property type="entry name" value="CYTOPLASMIC PROTEIN"/>
    <property type="match status" value="1"/>
</dbReference>
<dbReference type="CDD" id="cd14789">
    <property type="entry name" value="Tiki"/>
    <property type="match status" value="1"/>
</dbReference>
<dbReference type="Pfam" id="PF01963">
    <property type="entry name" value="TraB_PrgY_gumN"/>
    <property type="match status" value="1"/>
</dbReference>
<dbReference type="RefSeq" id="WP_305892959.1">
    <property type="nucleotide sequence ID" value="NZ_JAUZVZ010000006.1"/>
</dbReference>
<organism evidence="2 3">
    <name type="scientific">Alkalimonas collagenimarina</name>
    <dbReference type="NCBI Taxonomy" id="400390"/>
    <lineage>
        <taxon>Bacteria</taxon>
        <taxon>Pseudomonadati</taxon>
        <taxon>Pseudomonadota</taxon>
        <taxon>Gammaproteobacteria</taxon>
        <taxon>Alkalimonas</taxon>
    </lineage>
</organism>
<dbReference type="Proteomes" id="UP001231616">
    <property type="component" value="Unassembled WGS sequence"/>
</dbReference>
<keyword evidence="1" id="KW-0732">Signal</keyword>
<proteinExistence type="predicted"/>
<keyword evidence="3" id="KW-1185">Reference proteome</keyword>
<comment type="caution">
    <text evidence="2">The sequence shown here is derived from an EMBL/GenBank/DDBJ whole genome shotgun (WGS) entry which is preliminary data.</text>
</comment>
<protein>
    <submittedName>
        <fullName evidence="2">TraB/GumN family protein</fullName>
    </submittedName>
</protein>
<evidence type="ECO:0000313" key="3">
    <source>
        <dbReference type="Proteomes" id="UP001231616"/>
    </source>
</evidence>